<dbReference type="Gene3D" id="3.10.310.30">
    <property type="match status" value="1"/>
</dbReference>
<sequence>MNTQLFENIQKISKLVEFYDIKKEINQNAEAFVSNIFSHKYDFDKFSFFIGGQTNCIAKGYAVVLDNPELTNDLGYQLALLSFQDGMDNVGIIIVRSQKNKNRNNNVIKVSLRADNKKESKCNFIAEQFNGGGHAAAAGFYIENKFLQQWKK</sequence>
<dbReference type="InterPro" id="IPR003156">
    <property type="entry name" value="DHHA1_dom"/>
</dbReference>
<accession>G0R0L9</accession>
<dbReference type="AlphaFoldDB" id="G0R0L9"/>
<name>G0R0L9_ICHMU</name>
<reference evidence="2 3" key="1">
    <citation type="submission" date="2011-07" db="EMBL/GenBank/DDBJ databases">
        <authorList>
            <person name="Coyne R."/>
            <person name="Brami D."/>
            <person name="Johnson J."/>
            <person name="Hostetler J."/>
            <person name="Hannick L."/>
            <person name="Clark T."/>
            <person name="Cassidy-Hanley D."/>
            <person name="Inman J."/>
        </authorList>
    </citation>
    <scope>NUCLEOTIDE SEQUENCE [LARGE SCALE GENOMIC DNA]</scope>
    <source>
        <strain evidence="2 3">G5</strain>
    </source>
</reference>
<dbReference type="RefSeq" id="XP_004030241.1">
    <property type="nucleotide sequence ID" value="XM_004030193.1"/>
</dbReference>
<dbReference type="GO" id="GO:0003676">
    <property type="term" value="F:nucleic acid binding"/>
    <property type="evidence" value="ECO:0007669"/>
    <property type="project" value="InterPro"/>
</dbReference>
<evidence type="ECO:0000313" key="2">
    <source>
        <dbReference type="EMBL" id="EGR29005.1"/>
    </source>
</evidence>
<dbReference type="OMA" id="ENFGICN"/>
<dbReference type="Pfam" id="PF02272">
    <property type="entry name" value="DHHA1"/>
    <property type="match status" value="1"/>
</dbReference>
<dbReference type="InterPro" id="IPR038763">
    <property type="entry name" value="DHH_sf"/>
</dbReference>
<dbReference type="GeneID" id="14905087"/>
<feature type="domain" description="DHHA1" evidence="1">
    <location>
        <begin position="88"/>
        <end position="144"/>
    </location>
</feature>
<keyword evidence="3" id="KW-1185">Reference proteome</keyword>
<dbReference type="SUPFAM" id="SSF64182">
    <property type="entry name" value="DHH phosphoesterases"/>
    <property type="match status" value="1"/>
</dbReference>
<evidence type="ECO:0000259" key="1">
    <source>
        <dbReference type="Pfam" id="PF02272"/>
    </source>
</evidence>
<protein>
    <recommendedName>
        <fullName evidence="1">DHHA1 domain-containing protein</fullName>
    </recommendedName>
</protein>
<proteinExistence type="predicted"/>
<evidence type="ECO:0000313" key="3">
    <source>
        <dbReference type="Proteomes" id="UP000008983"/>
    </source>
</evidence>
<dbReference type="EMBL" id="GL984196">
    <property type="protein sequence ID" value="EGR29005.1"/>
    <property type="molecule type" value="Genomic_DNA"/>
</dbReference>
<dbReference type="eggNOG" id="ENOG502R2DB">
    <property type="taxonomic scope" value="Eukaryota"/>
</dbReference>
<gene>
    <name evidence="2" type="ORF">IMG5_165500</name>
</gene>
<dbReference type="Proteomes" id="UP000008983">
    <property type="component" value="Unassembled WGS sequence"/>
</dbReference>
<dbReference type="STRING" id="857967.G0R0L9"/>
<organism evidence="2 3">
    <name type="scientific">Ichthyophthirius multifiliis</name>
    <name type="common">White spot disease agent</name>
    <name type="synonym">Ich</name>
    <dbReference type="NCBI Taxonomy" id="5932"/>
    <lineage>
        <taxon>Eukaryota</taxon>
        <taxon>Sar</taxon>
        <taxon>Alveolata</taxon>
        <taxon>Ciliophora</taxon>
        <taxon>Intramacronucleata</taxon>
        <taxon>Oligohymenophorea</taxon>
        <taxon>Hymenostomatida</taxon>
        <taxon>Ophryoglenina</taxon>
        <taxon>Ichthyophthirius</taxon>
    </lineage>
</organism>
<dbReference type="InParanoid" id="G0R0L9"/>